<comment type="caution">
    <text evidence="2">The sequence shown here is derived from an EMBL/GenBank/DDBJ whole genome shotgun (WGS) entry which is preliminary data.</text>
</comment>
<keyword evidence="1" id="KW-0812">Transmembrane</keyword>
<proteinExistence type="predicted"/>
<name>A0A4R2RGM5_9RHOB</name>
<accession>A0A4R2RGM5</accession>
<keyword evidence="1" id="KW-0472">Membrane</keyword>
<dbReference type="AlphaFoldDB" id="A0A4R2RGM5"/>
<dbReference type="Pfam" id="PF07509">
    <property type="entry name" value="DUF1523"/>
    <property type="match status" value="1"/>
</dbReference>
<protein>
    <submittedName>
        <fullName evidence="2">Uncharacterized protein DUF1523</fullName>
    </submittedName>
</protein>
<sequence length="208" mass="23811">MVYVKWTFLAVIAVLIGAFLHYTLPQHDVVRINRAYETQVTVGDNALFWAGTAPGEGSPGAQRYVNLIETFTPEGKVIVFRNEDTGWGWPPYFKFDTSNLQAEAGDLKSSKDNPQWVVVTHYGWRNEYLSIYPNAVGIRAVDRPDVTIIPWLNILILGTLTVIAAWIWRVLARFREDRIEPLIDEAGDFIDSVDDRAENLWQRLFGRR</sequence>
<feature type="transmembrane region" description="Helical" evidence="1">
    <location>
        <begin position="148"/>
        <end position="168"/>
    </location>
</feature>
<evidence type="ECO:0000313" key="2">
    <source>
        <dbReference type="EMBL" id="TCP61559.1"/>
    </source>
</evidence>
<gene>
    <name evidence="2" type="ORF">EV663_10410</name>
</gene>
<organism evidence="2 3">
    <name type="scientific">Rhodovulum bhavnagarense</name>
    <dbReference type="NCBI Taxonomy" id="992286"/>
    <lineage>
        <taxon>Bacteria</taxon>
        <taxon>Pseudomonadati</taxon>
        <taxon>Pseudomonadota</taxon>
        <taxon>Alphaproteobacteria</taxon>
        <taxon>Rhodobacterales</taxon>
        <taxon>Paracoccaceae</taxon>
        <taxon>Rhodovulum</taxon>
    </lineage>
</organism>
<dbReference type="Proteomes" id="UP000295050">
    <property type="component" value="Unassembled WGS sequence"/>
</dbReference>
<keyword evidence="1" id="KW-1133">Transmembrane helix</keyword>
<dbReference type="RefSeq" id="WP_132950907.1">
    <property type="nucleotide sequence ID" value="NZ_SLXU01000004.1"/>
</dbReference>
<evidence type="ECO:0000313" key="3">
    <source>
        <dbReference type="Proteomes" id="UP000295050"/>
    </source>
</evidence>
<keyword evidence="3" id="KW-1185">Reference proteome</keyword>
<evidence type="ECO:0000256" key="1">
    <source>
        <dbReference type="SAM" id="Phobius"/>
    </source>
</evidence>
<reference evidence="2 3" key="1">
    <citation type="submission" date="2019-03" db="EMBL/GenBank/DDBJ databases">
        <title>Genomic Encyclopedia of Type Strains, Phase IV (KMG-IV): sequencing the most valuable type-strain genomes for metagenomic binning, comparative biology and taxonomic classification.</title>
        <authorList>
            <person name="Goeker M."/>
        </authorList>
    </citation>
    <scope>NUCLEOTIDE SEQUENCE [LARGE SCALE GENOMIC DNA]</scope>
    <source>
        <strain evidence="2 3">DSM 24766</strain>
    </source>
</reference>
<dbReference type="EMBL" id="SLXU01000004">
    <property type="protein sequence ID" value="TCP61559.1"/>
    <property type="molecule type" value="Genomic_DNA"/>
</dbReference>
<dbReference type="InterPro" id="IPR011088">
    <property type="entry name" value="Phage_phiNM3_A0EWY4"/>
</dbReference>
<dbReference type="OrthoDB" id="5354324at2"/>